<evidence type="ECO:0000259" key="3">
    <source>
        <dbReference type="PROSITE" id="PS50103"/>
    </source>
</evidence>
<feature type="region of interest" description="Disordered" evidence="2">
    <location>
        <begin position="1"/>
        <end position="39"/>
    </location>
</feature>
<evidence type="ECO:0000256" key="1">
    <source>
        <dbReference type="PROSITE-ProRule" id="PRU00723"/>
    </source>
</evidence>
<dbReference type="InterPro" id="IPR000571">
    <property type="entry name" value="Znf_CCCH"/>
</dbReference>
<keyword evidence="1" id="KW-0863">Zinc-finger</keyword>
<proteinExistence type="predicted"/>
<dbReference type="EMBL" id="ML220136">
    <property type="protein sequence ID" value="TGZ78965.1"/>
    <property type="molecule type" value="Genomic_DNA"/>
</dbReference>
<feature type="region of interest" description="Disordered" evidence="2">
    <location>
        <begin position="59"/>
        <end position="125"/>
    </location>
</feature>
<dbReference type="Proteomes" id="UP000298138">
    <property type="component" value="Unassembled WGS sequence"/>
</dbReference>
<protein>
    <recommendedName>
        <fullName evidence="3">C3H1-type domain-containing protein</fullName>
    </recommendedName>
</protein>
<dbReference type="GO" id="GO:0008270">
    <property type="term" value="F:zinc ion binding"/>
    <property type="evidence" value="ECO:0007669"/>
    <property type="project" value="UniProtKB-KW"/>
</dbReference>
<feature type="compositionally biased region" description="Low complexity" evidence="2">
    <location>
        <begin position="1"/>
        <end position="17"/>
    </location>
</feature>
<dbReference type="Pfam" id="PF25586">
    <property type="entry name" value="zf-CCCH_PAN3"/>
    <property type="match status" value="1"/>
</dbReference>
<dbReference type="AlphaFoldDB" id="A0A4S2MPI9"/>
<dbReference type="OrthoDB" id="204958at2759"/>
<accession>A0A4S2MPI9</accession>
<dbReference type="STRING" id="341454.A0A4S2MPI9"/>
<gene>
    <name evidence="4" type="ORF">EX30DRAFT_126370</name>
</gene>
<dbReference type="Gene3D" id="6.10.250.3160">
    <property type="match status" value="1"/>
</dbReference>
<name>A0A4S2MPI9_9PEZI</name>
<feature type="compositionally biased region" description="Polar residues" evidence="2">
    <location>
        <begin position="63"/>
        <end position="72"/>
    </location>
</feature>
<dbReference type="InParanoid" id="A0A4S2MPI9"/>
<organism evidence="4 5">
    <name type="scientific">Ascodesmis nigricans</name>
    <dbReference type="NCBI Taxonomy" id="341454"/>
    <lineage>
        <taxon>Eukaryota</taxon>
        <taxon>Fungi</taxon>
        <taxon>Dikarya</taxon>
        <taxon>Ascomycota</taxon>
        <taxon>Pezizomycotina</taxon>
        <taxon>Pezizomycetes</taxon>
        <taxon>Pezizales</taxon>
        <taxon>Ascodesmidaceae</taxon>
        <taxon>Ascodesmis</taxon>
    </lineage>
</organism>
<evidence type="ECO:0000313" key="5">
    <source>
        <dbReference type="Proteomes" id="UP000298138"/>
    </source>
</evidence>
<reference evidence="4 5" key="1">
    <citation type="submission" date="2019-04" db="EMBL/GenBank/DDBJ databases">
        <title>Comparative genomics and transcriptomics to analyze fruiting body development in filamentous ascomycetes.</title>
        <authorList>
            <consortium name="DOE Joint Genome Institute"/>
            <person name="Lutkenhaus R."/>
            <person name="Traeger S."/>
            <person name="Breuer J."/>
            <person name="Kuo A."/>
            <person name="Lipzen A."/>
            <person name="Pangilinan J."/>
            <person name="Dilworth D."/>
            <person name="Sandor L."/>
            <person name="Poggeler S."/>
            <person name="Barry K."/>
            <person name="Grigoriev I.V."/>
            <person name="Nowrousian M."/>
        </authorList>
    </citation>
    <scope>NUCLEOTIDE SEQUENCE [LARGE SCALE GENOMIC DNA]</scope>
    <source>
        <strain evidence="4 5">CBS 389.68</strain>
    </source>
</reference>
<feature type="zinc finger region" description="C3H1-type" evidence="1">
    <location>
        <begin position="36"/>
        <end position="65"/>
    </location>
</feature>
<keyword evidence="5" id="KW-1185">Reference proteome</keyword>
<sequence length="125" mass="13426">MGERPPTGTPTRVRTPPNDARRNVSTAASPRPRAKDSGNTLCRNITIYGWCRFEGKGCAFNHDPQSQKTNGSLGRGKFNVESPSFTPQTPPRNVMSPKAADAAPFTPKGAAPPPVQPNFHDAVSK</sequence>
<keyword evidence="1" id="KW-0862">Zinc</keyword>
<evidence type="ECO:0000256" key="2">
    <source>
        <dbReference type="SAM" id="MobiDB-lite"/>
    </source>
</evidence>
<feature type="domain" description="C3H1-type" evidence="3">
    <location>
        <begin position="36"/>
        <end position="65"/>
    </location>
</feature>
<dbReference type="PROSITE" id="PS50103">
    <property type="entry name" value="ZF_C3H1"/>
    <property type="match status" value="1"/>
</dbReference>
<evidence type="ECO:0000313" key="4">
    <source>
        <dbReference type="EMBL" id="TGZ78965.1"/>
    </source>
</evidence>
<keyword evidence="1" id="KW-0479">Metal-binding</keyword>